<evidence type="ECO:0000256" key="6">
    <source>
        <dbReference type="HAMAP-Rule" id="MF_01677"/>
    </source>
</evidence>
<dbReference type="InterPro" id="IPR036409">
    <property type="entry name" value="Aldolase_II/adducin_N_sf"/>
</dbReference>
<evidence type="ECO:0000256" key="4">
    <source>
        <dbReference type="ARBA" id="ARBA00023167"/>
    </source>
</evidence>
<dbReference type="NCBIfam" id="TIGR03328">
    <property type="entry name" value="salvage_mtnB"/>
    <property type="match status" value="1"/>
</dbReference>
<evidence type="ECO:0000256" key="1">
    <source>
        <dbReference type="ARBA" id="ARBA00022605"/>
    </source>
</evidence>
<organism evidence="8">
    <name type="scientific">Telmatobacter sp. DSM 110680</name>
    <dbReference type="NCBI Taxonomy" id="3036704"/>
    <lineage>
        <taxon>Bacteria</taxon>
        <taxon>Pseudomonadati</taxon>
        <taxon>Acidobacteriota</taxon>
        <taxon>Terriglobia</taxon>
        <taxon>Terriglobales</taxon>
        <taxon>Acidobacteriaceae</taxon>
        <taxon>Telmatobacter</taxon>
    </lineage>
</organism>
<comment type="function">
    <text evidence="6">Catalyzes the dehydration of methylthioribulose-1-phosphate (MTRu-1-P) into 2,3-diketo-5-methylthiopentyl-1-phosphate (DK-MTP-1-P).</text>
</comment>
<name>A0AAU7DNC3_9BACT</name>
<comment type="pathway">
    <text evidence="6">Amino-acid biosynthesis; L-methionine biosynthesis via salvage pathway; L-methionine from S-methyl-5-thio-alpha-D-ribose 1-phosphate: step 2/6.</text>
</comment>
<accession>A0AAU7DNC3</accession>
<dbReference type="GO" id="GO:0046570">
    <property type="term" value="F:methylthioribulose 1-phosphate dehydratase activity"/>
    <property type="evidence" value="ECO:0007669"/>
    <property type="project" value="UniProtKB-UniRule"/>
</dbReference>
<protein>
    <recommendedName>
        <fullName evidence="6">Methylthioribulose-1-phosphate dehydratase</fullName>
        <shortName evidence="6">MTRu-1-P dehydratase</shortName>
        <ecNumber evidence="6">4.2.1.109</ecNumber>
    </recommendedName>
</protein>
<evidence type="ECO:0000256" key="2">
    <source>
        <dbReference type="ARBA" id="ARBA00022723"/>
    </source>
</evidence>
<dbReference type="EMBL" id="CP121196">
    <property type="protein sequence ID" value="XBH19184.1"/>
    <property type="molecule type" value="Genomic_DNA"/>
</dbReference>
<evidence type="ECO:0000256" key="5">
    <source>
        <dbReference type="ARBA" id="ARBA00023239"/>
    </source>
</evidence>
<keyword evidence="1 6" id="KW-0028">Amino-acid biosynthesis</keyword>
<dbReference type="PANTHER" id="PTHR10640:SF7">
    <property type="entry name" value="METHYLTHIORIBULOSE-1-PHOSPHATE DEHYDRATASE"/>
    <property type="match status" value="1"/>
</dbReference>
<dbReference type="PANTHER" id="PTHR10640">
    <property type="entry name" value="METHYLTHIORIBULOSE-1-PHOSPHATE DEHYDRATASE"/>
    <property type="match status" value="1"/>
</dbReference>
<feature type="binding site" evidence="6">
    <location>
        <position position="101"/>
    </location>
    <ligand>
        <name>Zn(2+)</name>
        <dbReference type="ChEBI" id="CHEBI:29105"/>
    </ligand>
</feature>
<comment type="catalytic activity">
    <reaction evidence="6">
        <text>5-(methylsulfanyl)-D-ribulose 1-phosphate = 5-methylsulfanyl-2,3-dioxopentyl phosphate + H2O</text>
        <dbReference type="Rhea" id="RHEA:15549"/>
        <dbReference type="ChEBI" id="CHEBI:15377"/>
        <dbReference type="ChEBI" id="CHEBI:58548"/>
        <dbReference type="ChEBI" id="CHEBI:58828"/>
        <dbReference type="EC" id="4.2.1.109"/>
    </reaction>
</comment>
<dbReference type="InterPro" id="IPR017714">
    <property type="entry name" value="MethylthioRu-1-P_deHdtase_MtnB"/>
</dbReference>
<keyword evidence="3 6" id="KW-0862">Zinc</keyword>
<dbReference type="GO" id="GO:0005737">
    <property type="term" value="C:cytoplasm"/>
    <property type="evidence" value="ECO:0007669"/>
    <property type="project" value="UniProtKB-UniRule"/>
</dbReference>
<dbReference type="AlphaFoldDB" id="A0AAU7DNC3"/>
<reference evidence="8" key="1">
    <citation type="submission" date="2023-03" db="EMBL/GenBank/DDBJ databases">
        <title>Edaphobacter sp.</title>
        <authorList>
            <person name="Huber K.J."/>
            <person name="Papendorf J."/>
            <person name="Pilke C."/>
            <person name="Bunk B."/>
            <person name="Sproeer C."/>
            <person name="Pester M."/>
        </authorList>
    </citation>
    <scope>NUCLEOTIDE SEQUENCE</scope>
    <source>
        <strain evidence="8">DSM 110680</strain>
    </source>
</reference>
<dbReference type="HAMAP" id="MF_01677">
    <property type="entry name" value="Salvage_MtnB"/>
    <property type="match status" value="1"/>
</dbReference>
<dbReference type="GO" id="GO:0019509">
    <property type="term" value="P:L-methionine salvage from methylthioadenosine"/>
    <property type="evidence" value="ECO:0007669"/>
    <property type="project" value="UniProtKB-UniRule"/>
</dbReference>
<comment type="cofactor">
    <cofactor evidence="6">
        <name>Zn(2+)</name>
        <dbReference type="ChEBI" id="CHEBI:29105"/>
    </cofactor>
    <text evidence="6">Binds 1 zinc ion per subunit.</text>
</comment>
<feature type="domain" description="Class II aldolase/adducin N-terminal" evidence="7">
    <location>
        <begin position="13"/>
        <end position="202"/>
    </location>
</feature>
<evidence type="ECO:0000259" key="7">
    <source>
        <dbReference type="SMART" id="SM01007"/>
    </source>
</evidence>
<dbReference type="Gene3D" id="3.40.225.10">
    <property type="entry name" value="Class II aldolase/adducin N-terminal domain"/>
    <property type="match status" value="1"/>
</dbReference>
<feature type="binding site" evidence="6">
    <location>
        <position position="99"/>
    </location>
    <ligand>
        <name>Zn(2+)</name>
        <dbReference type="ChEBI" id="CHEBI:29105"/>
    </ligand>
</feature>
<comment type="similarity">
    <text evidence="6">Belongs to the aldolase class II family. MtnB subfamily.</text>
</comment>
<keyword evidence="5 6" id="KW-0456">Lyase</keyword>
<keyword evidence="2 6" id="KW-0479">Metal-binding</keyword>
<proteinExistence type="inferred from homology"/>
<dbReference type="GO" id="GO:0008270">
    <property type="term" value="F:zinc ion binding"/>
    <property type="evidence" value="ECO:0007669"/>
    <property type="project" value="UniProtKB-UniRule"/>
</dbReference>
<dbReference type="RefSeq" id="WP_348264399.1">
    <property type="nucleotide sequence ID" value="NZ_CP121196.1"/>
</dbReference>
<dbReference type="InterPro" id="IPR001303">
    <property type="entry name" value="Aldolase_II/adducin_N"/>
</dbReference>
<dbReference type="Pfam" id="PF00596">
    <property type="entry name" value="Aldolase_II"/>
    <property type="match status" value="1"/>
</dbReference>
<gene>
    <name evidence="6 8" type="primary">mtnB</name>
    <name evidence="8" type="ORF">P8935_07645</name>
</gene>
<evidence type="ECO:0000256" key="3">
    <source>
        <dbReference type="ARBA" id="ARBA00022833"/>
    </source>
</evidence>
<sequence>MSEDPQHLQQEIYELCATAQACYARGWVPATSGNFSVRSGDRIFITPTGLDKGKLTPAELLEIDLEGNAISGQGRPSAETSLHTVIYGIEGFRARAILHVHSVWNALLSGKFLSTGHVSLQGYELLKGLSGVSTHEHTERVPIIENTQVYKSLVEHLTEVLRDNPEAHGVLLSRHGLYTWGESVAEARRHLEALEFLFEVEGRRIFSQLT</sequence>
<dbReference type="SUPFAM" id="SSF53639">
    <property type="entry name" value="AraD/HMP-PK domain-like"/>
    <property type="match status" value="1"/>
</dbReference>
<dbReference type="SMART" id="SM01007">
    <property type="entry name" value="Aldolase_II"/>
    <property type="match status" value="1"/>
</dbReference>
<dbReference type="EC" id="4.2.1.109" evidence="6"/>
<evidence type="ECO:0000313" key="8">
    <source>
        <dbReference type="EMBL" id="XBH19184.1"/>
    </source>
</evidence>
<keyword evidence="4 6" id="KW-0486">Methionine biosynthesis</keyword>